<feature type="chain" id="PRO_5010494185" description="Peptidyl-prolyl cis-trans isomerase" evidence="7">
    <location>
        <begin position="21"/>
        <end position="315"/>
    </location>
</feature>
<evidence type="ECO:0000313" key="12">
    <source>
        <dbReference type="Proteomes" id="UP000029074"/>
    </source>
</evidence>
<evidence type="ECO:0000256" key="3">
    <source>
        <dbReference type="ARBA" id="ARBA00023110"/>
    </source>
</evidence>
<comment type="similarity">
    <text evidence="2 6">Belongs to the FKBP-type PPIase family.</text>
</comment>
<dbReference type="Pfam" id="PF00254">
    <property type="entry name" value="FKBP_C"/>
    <property type="match status" value="1"/>
</dbReference>
<organism evidence="9 11">
    <name type="scientific">Bifidobacterium gallicum DSM 20093 = LMG 11596</name>
    <dbReference type="NCBI Taxonomy" id="561180"/>
    <lineage>
        <taxon>Bacteria</taxon>
        <taxon>Bacillati</taxon>
        <taxon>Actinomycetota</taxon>
        <taxon>Actinomycetes</taxon>
        <taxon>Bifidobacteriales</taxon>
        <taxon>Bifidobacteriaceae</taxon>
        <taxon>Bifidobacterium</taxon>
    </lineage>
</organism>
<keyword evidence="4 5" id="KW-0413">Isomerase</keyword>
<dbReference type="eggNOG" id="COG0545">
    <property type="taxonomic scope" value="Bacteria"/>
</dbReference>
<evidence type="ECO:0000256" key="7">
    <source>
        <dbReference type="SAM" id="SignalP"/>
    </source>
</evidence>
<dbReference type="InterPro" id="IPR046357">
    <property type="entry name" value="PPIase_dom_sf"/>
</dbReference>
<reference evidence="9 11" key="1">
    <citation type="submission" date="2009-11" db="EMBL/GenBank/DDBJ databases">
        <authorList>
            <person name="Weinstock G."/>
            <person name="Sodergren E."/>
            <person name="Clifton S."/>
            <person name="Fulton L."/>
            <person name="Fulton B."/>
            <person name="Courtney L."/>
            <person name="Fronick C."/>
            <person name="Harrison M."/>
            <person name="Strong C."/>
            <person name="Farmer C."/>
            <person name="Delahaunty K."/>
            <person name="Markovic C."/>
            <person name="Hall O."/>
            <person name="Minx P."/>
            <person name="Tomlinson C."/>
            <person name="Mitreva M."/>
            <person name="Nelson J."/>
            <person name="Hou S."/>
            <person name="Wollam A."/>
            <person name="Pepin K.H."/>
            <person name="Johnson M."/>
            <person name="Bhonagiri V."/>
            <person name="Nash W.E."/>
            <person name="Warren W."/>
            <person name="Chinwalla A."/>
            <person name="Mardis E.R."/>
            <person name="Wilson R.K."/>
        </authorList>
    </citation>
    <scope>NUCLEOTIDE SEQUENCE [LARGE SCALE GENOMIC DNA]</scope>
    <source>
        <strain evidence="9 11">DSM 20093</strain>
    </source>
</reference>
<dbReference type="PROSITE" id="PS51257">
    <property type="entry name" value="PROKAR_LIPOPROTEIN"/>
    <property type="match status" value="1"/>
</dbReference>
<evidence type="ECO:0000256" key="5">
    <source>
        <dbReference type="PROSITE-ProRule" id="PRU00277"/>
    </source>
</evidence>
<keyword evidence="3 5" id="KW-0697">Rotamase</keyword>
<dbReference type="Proteomes" id="UP000029074">
    <property type="component" value="Unassembled WGS sequence"/>
</dbReference>
<feature type="signal peptide" evidence="7">
    <location>
        <begin position="1"/>
        <end position="20"/>
    </location>
</feature>
<keyword evidence="7" id="KW-0732">Signal</keyword>
<sequence length="315" mass="32744">MRIAAAATALIACVSMSACGSSDNASQPNSAIPGVTAKQIAGVTATGEPGKKPTISFKTPLNVEDNSYVILQEGNGEAIKDGDRICMQGITINTKDGTEISDTWATNKPDCSAVVTKSFMGEEKYNIFKSMKINGTVAFGSNDQSSASSTGSTGASYLWVVTVISQSKDLTKAEGKKVADIPADLPTVTNAADGKPSIDMHGYKGSDKLVSQTLIEGTGPKCEEGDYAVVKYTGWLLDGTQFDSNWDSGSTFTAPLFSSSSGGVIKGWQQGLQGHTVGSEVLLVIPPDLGYGDQAAGSIPANSTLVFVVDILAKF</sequence>
<dbReference type="SUPFAM" id="SSF54534">
    <property type="entry name" value="FKBP-like"/>
    <property type="match status" value="1"/>
</dbReference>
<gene>
    <name evidence="10" type="ORF">BGLCM_0643</name>
    <name evidence="9" type="ORF">BIFGAL_04301</name>
</gene>
<proteinExistence type="inferred from homology"/>
<accession>D1NWP6</accession>
<evidence type="ECO:0000313" key="9">
    <source>
        <dbReference type="EMBL" id="EFA22205.1"/>
    </source>
</evidence>
<feature type="domain" description="PPIase FKBP-type" evidence="8">
    <location>
        <begin position="225"/>
        <end position="315"/>
    </location>
</feature>
<dbReference type="GO" id="GO:0003755">
    <property type="term" value="F:peptidyl-prolyl cis-trans isomerase activity"/>
    <property type="evidence" value="ECO:0007669"/>
    <property type="project" value="UniProtKB-UniRule"/>
</dbReference>
<comment type="caution">
    <text evidence="9">The sequence shown here is derived from an EMBL/GenBank/DDBJ whole genome shotgun (WGS) entry which is preliminary data.</text>
</comment>
<keyword evidence="12" id="KW-1185">Reference proteome</keyword>
<comment type="catalytic activity">
    <reaction evidence="1 5 6">
        <text>[protein]-peptidylproline (omega=180) = [protein]-peptidylproline (omega=0)</text>
        <dbReference type="Rhea" id="RHEA:16237"/>
        <dbReference type="Rhea" id="RHEA-COMP:10747"/>
        <dbReference type="Rhea" id="RHEA-COMP:10748"/>
        <dbReference type="ChEBI" id="CHEBI:83833"/>
        <dbReference type="ChEBI" id="CHEBI:83834"/>
        <dbReference type="EC" id="5.2.1.8"/>
    </reaction>
</comment>
<evidence type="ECO:0000313" key="11">
    <source>
        <dbReference type="Proteomes" id="UP000003656"/>
    </source>
</evidence>
<dbReference type="EC" id="5.2.1.8" evidence="6"/>
<reference evidence="10 12" key="2">
    <citation type="submission" date="2014-03" db="EMBL/GenBank/DDBJ databases">
        <title>Genomics of Bifidobacteria.</title>
        <authorList>
            <person name="Ventura M."/>
            <person name="Milani C."/>
            <person name="Lugli G.A."/>
        </authorList>
    </citation>
    <scope>NUCLEOTIDE SEQUENCE [LARGE SCALE GENOMIC DNA]</scope>
    <source>
        <strain evidence="10 12">LMG 11596</strain>
    </source>
</reference>
<name>D1NWP6_9BIFI</name>
<dbReference type="STRING" id="561180.BIFGAL_04301"/>
<evidence type="ECO:0000256" key="6">
    <source>
        <dbReference type="RuleBase" id="RU003915"/>
    </source>
</evidence>
<dbReference type="InterPro" id="IPR001179">
    <property type="entry name" value="PPIase_FKBP_dom"/>
</dbReference>
<dbReference type="OrthoDB" id="25996at2"/>
<evidence type="ECO:0000256" key="2">
    <source>
        <dbReference type="ARBA" id="ARBA00006577"/>
    </source>
</evidence>
<dbReference type="EMBL" id="ABXB03000005">
    <property type="protein sequence ID" value="EFA22205.1"/>
    <property type="molecule type" value="Genomic_DNA"/>
</dbReference>
<dbReference type="PANTHER" id="PTHR43811:SF19">
    <property type="entry name" value="39 KDA FK506-BINDING NUCLEAR PROTEIN"/>
    <property type="match status" value="1"/>
</dbReference>
<evidence type="ECO:0000313" key="10">
    <source>
        <dbReference type="EMBL" id="KFI59059.1"/>
    </source>
</evidence>
<evidence type="ECO:0000259" key="8">
    <source>
        <dbReference type="PROSITE" id="PS50059"/>
    </source>
</evidence>
<protein>
    <recommendedName>
        <fullName evidence="6">Peptidyl-prolyl cis-trans isomerase</fullName>
        <ecNumber evidence="6">5.2.1.8</ecNumber>
    </recommendedName>
</protein>
<dbReference type="AlphaFoldDB" id="D1NWP6"/>
<evidence type="ECO:0000256" key="4">
    <source>
        <dbReference type="ARBA" id="ARBA00023235"/>
    </source>
</evidence>
<dbReference type="Gene3D" id="3.10.50.40">
    <property type="match status" value="1"/>
</dbReference>
<dbReference type="EMBL" id="JGYW01000004">
    <property type="protein sequence ID" value="KFI59059.1"/>
    <property type="molecule type" value="Genomic_DNA"/>
</dbReference>
<dbReference type="PANTHER" id="PTHR43811">
    <property type="entry name" value="FKBP-TYPE PEPTIDYL-PROLYL CIS-TRANS ISOMERASE FKPA"/>
    <property type="match status" value="1"/>
</dbReference>
<dbReference type="Proteomes" id="UP000003656">
    <property type="component" value="Unassembled WGS sequence"/>
</dbReference>
<evidence type="ECO:0000256" key="1">
    <source>
        <dbReference type="ARBA" id="ARBA00000971"/>
    </source>
</evidence>
<dbReference type="PROSITE" id="PS50059">
    <property type="entry name" value="FKBP_PPIASE"/>
    <property type="match status" value="1"/>
</dbReference>